<name>A0ACC2V241_9TREE</name>
<sequence>MTEDQFCKETVLPASDPRSPYYINLPPYDAKPVDDLVAYFKMWKHFIKALVFYMKEISLSKEFDANLNYQLINSVQFPGFKDLPSRFLNALDLNTTSPPSSKTLRKTNSNTSINTMATNATTQSTPVTTPPHEKRPNLFKTKSNNSFLKSSSSNPSNQTSHKRNVSFTNLKTAATPQPPQRQHVSHQNDIKVPPNFFPEDSMFINLSPLLVNHHSHLYQSQLKLHRDLVNKHIPRLESTLKNLLLKIKEIKSSLKNESFANSAILKEVSQTGKALSSYISSVELYSSERPVLKKNIQENDEDIGATDDPFLLKLQVDYQIKKQLIQENYMFASYVNLQNISKELLVYVVKELNFALDRFAKLVSNESVYALSTDSLVNLVLSIRKNITSDATKDWEYFVCNNKNFVNIYADTPESRKREIRSYDSLVLPYAHTTHNKCLRFGMMYKKQKIIKSYASYYYVLTCNYLHEFKLENEGNTKKREKDKIGGFIGHDDIPVKSYNLNDLSIREKDYRTYKFTLSKPSDPLKKYTLRCRNAEEYHSWFSDLQELLKFGSNHLERFKSIEKKTTESKTGSEKKSFAGVFTPLVKTPNGLVPTAQEQNPFESTFISDIKPATPIASPNMSPKLSPNQVMVHNAQGLPVVATFSVPDEEAGSPHQSQHEMYLEAQRRVLQQQREAINLKMQNVNENREPKTQQKPFGLQLQPGSPTETASLNSGSRASSSESLNSMVNYSNIKNILQSNKNLINKDHLKLSSELSQHSEETRNDHQQTDTGTPGSTDLPTVYVSSDH</sequence>
<keyword evidence="2" id="KW-1185">Reference proteome</keyword>
<reference evidence="1" key="1">
    <citation type="submission" date="2023-04" db="EMBL/GenBank/DDBJ databases">
        <title>Draft Genome sequencing of Naganishia species isolated from polar environments using Oxford Nanopore Technology.</title>
        <authorList>
            <person name="Leo P."/>
            <person name="Venkateswaran K."/>
        </authorList>
    </citation>
    <scope>NUCLEOTIDE SEQUENCE</scope>
    <source>
        <strain evidence="1">MNA-CCFEE 5261</strain>
    </source>
</reference>
<accession>A0ACC2V241</accession>
<organism evidence="1 2">
    <name type="scientific">Naganishia cerealis</name>
    <dbReference type="NCBI Taxonomy" id="610337"/>
    <lineage>
        <taxon>Eukaryota</taxon>
        <taxon>Fungi</taxon>
        <taxon>Dikarya</taxon>
        <taxon>Basidiomycota</taxon>
        <taxon>Agaricomycotina</taxon>
        <taxon>Tremellomycetes</taxon>
        <taxon>Filobasidiales</taxon>
        <taxon>Filobasidiaceae</taxon>
        <taxon>Naganishia</taxon>
    </lineage>
</organism>
<proteinExistence type="predicted"/>
<dbReference type="Proteomes" id="UP001241377">
    <property type="component" value="Unassembled WGS sequence"/>
</dbReference>
<evidence type="ECO:0000313" key="2">
    <source>
        <dbReference type="Proteomes" id="UP001241377"/>
    </source>
</evidence>
<dbReference type="EMBL" id="JASBWR010000128">
    <property type="protein sequence ID" value="KAJ9093000.1"/>
    <property type="molecule type" value="Genomic_DNA"/>
</dbReference>
<protein>
    <submittedName>
        <fullName evidence="1">Uncharacterized protein</fullName>
    </submittedName>
</protein>
<comment type="caution">
    <text evidence="1">The sequence shown here is derived from an EMBL/GenBank/DDBJ whole genome shotgun (WGS) entry which is preliminary data.</text>
</comment>
<gene>
    <name evidence="1" type="ORF">QFC19_008495</name>
</gene>
<evidence type="ECO:0000313" key="1">
    <source>
        <dbReference type="EMBL" id="KAJ9093000.1"/>
    </source>
</evidence>